<evidence type="ECO:0000313" key="3">
    <source>
        <dbReference type="Proteomes" id="UP000004893"/>
    </source>
</evidence>
<comment type="caution">
    <text evidence="2">The sequence shown here is derived from an EMBL/GenBank/DDBJ whole genome shotgun (WGS) entry which is preliminary data.</text>
</comment>
<protein>
    <recommendedName>
        <fullName evidence="1">DZANK-type domain-containing protein</fullName>
    </recommendedName>
</protein>
<dbReference type="OrthoDB" id="9788304at2"/>
<dbReference type="eggNOG" id="ENOG503383Q">
    <property type="taxonomic scope" value="Bacteria"/>
</dbReference>
<name>C0C6E7_9FIRM</name>
<evidence type="ECO:0000259" key="1">
    <source>
        <dbReference type="Pfam" id="PF12773"/>
    </source>
</evidence>
<dbReference type="AlphaFoldDB" id="C0C6E7"/>
<dbReference type="InterPro" id="IPR025874">
    <property type="entry name" value="DZR"/>
</dbReference>
<feature type="domain" description="DZANK-type" evidence="1">
    <location>
        <begin position="95"/>
        <end position="152"/>
    </location>
</feature>
<evidence type="ECO:0000313" key="2">
    <source>
        <dbReference type="EMBL" id="EEG72282.1"/>
    </source>
</evidence>
<dbReference type="HOGENOM" id="CLU_1683510_0_0_9"/>
<dbReference type="Pfam" id="PF12773">
    <property type="entry name" value="DZR"/>
    <property type="match status" value="1"/>
</dbReference>
<dbReference type="EMBL" id="ABYI02000042">
    <property type="protein sequence ID" value="EEG72282.1"/>
    <property type="molecule type" value="Genomic_DNA"/>
</dbReference>
<reference evidence="2" key="1">
    <citation type="submission" date="2009-02" db="EMBL/GenBank/DDBJ databases">
        <authorList>
            <person name="Fulton L."/>
            <person name="Clifton S."/>
            <person name="Fulton B."/>
            <person name="Xu J."/>
            <person name="Minx P."/>
            <person name="Pepin K.H."/>
            <person name="Johnson M."/>
            <person name="Bhonagiri V."/>
            <person name="Nash W.E."/>
            <person name="Mardis E.R."/>
            <person name="Wilson R.K."/>
        </authorList>
    </citation>
    <scope>NUCLEOTIDE SEQUENCE [LARGE SCALE GENOMIC DNA]</scope>
    <source>
        <strain evidence="2">DSM 15053</strain>
    </source>
</reference>
<proteinExistence type="predicted"/>
<accession>C0C6E7</accession>
<gene>
    <name evidence="2" type="ORF">CLOHYLEM_07684</name>
</gene>
<organism evidence="2 3">
    <name type="scientific">[Clostridium] hylemonae DSM 15053</name>
    <dbReference type="NCBI Taxonomy" id="553973"/>
    <lineage>
        <taxon>Bacteria</taxon>
        <taxon>Bacillati</taxon>
        <taxon>Bacillota</taxon>
        <taxon>Clostridia</taxon>
        <taxon>Lachnospirales</taxon>
        <taxon>Lachnospiraceae</taxon>
    </lineage>
</organism>
<reference evidence="2" key="2">
    <citation type="submission" date="2013-06" db="EMBL/GenBank/DDBJ databases">
        <title>Draft genome sequence of Clostridium hylemonae (DSM 15053).</title>
        <authorList>
            <person name="Sudarsanam P."/>
            <person name="Ley R."/>
            <person name="Guruge J."/>
            <person name="Turnbaugh P.J."/>
            <person name="Mahowald M."/>
            <person name="Liep D."/>
            <person name="Gordon J."/>
        </authorList>
    </citation>
    <scope>NUCLEOTIDE SEQUENCE</scope>
    <source>
        <strain evidence="2">DSM 15053</strain>
    </source>
</reference>
<dbReference type="Proteomes" id="UP000004893">
    <property type="component" value="Unassembled WGS sequence"/>
</dbReference>
<dbReference type="STRING" id="553973.CLOHYLEM_07684"/>
<sequence length="156" mass="17690">MAFLEDIDRTLTALGQGALQKTKEISNHAKVSITIKSLEEQKKESFVELGSIYYSLHKKDRDSLTEEFSQIVNRIYELDRQIEELKEQIISESYCPNCNTAIPLNSVFCNVCGTRVKEAALDNDGMLSAEQKKCSQCGNEIDEHQLFCTYCGRPVK</sequence>
<dbReference type="RefSeq" id="WP_006445025.1">
    <property type="nucleotide sequence ID" value="NZ_CP036524.1"/>
</dbReference>
<keyword evidence="3" id="KW-1185">Reference proteome</keyword>